<name>A0A0A0I5J4_CLONO</name>
<dbReference type="InterPro" id="IPR003220">
    <property type="entry name" value="InsA_N_dom_Znf"/>
</dbReference>
<evidence type="ECO:0000259" key="5">
    <source>
        <dbReference type="PROSITE" id="PS50994"/>
    </source>
</evidence>
<proteinExistence type="predicted"/>
<evidence type="ECO:0000256" key="3">
    <source>
        <dbReference type="ARBA" id="ARBA00023125"/>
    </source>
</evidence>
<dbReference type="PROSITE" id="PS50994">
    <property type="entry name" value="INTEGRASE"/>
    <property type="match status" value="1"/>
</dbReference>
<dbReference type="EMBL" id="JENJ01000036">
    <property type="protein sequence ID" value="KGM95586.1"/>
    <property type="molecule type" value="Genomic_DNA"/>
</dbReference>
<keyword evidence="4" id="KW-0233">DNA recombination</keyword>
<dbReference type="GO" id="GO:0003677">
    <property type="term" value="F:DNA binding"/>
    <property type="evidence" value="ECO:0007669"/>
    <property type="project" value="UniProtKB-KW"/>
</dbReference>
<dbReference type="InterPro" id="IPR047930">
    <property type="entry name" value="Transpos_IS6"/>
</dbReference>
<dbReference type="PANTHER" id="PTHR35528">
    <property type="entry name" value="BLL1675 PROTEIN"/>
    <property type="match status" value="1"/>
</dbReference>
<dbReference type="NCBIfam" id="NF033587">
    <property type="entry name" value="transpos_IS6"/>
    <property type="match status" value="1"/>
</dbReference>
<dbReference type="SUPFAM" id="SSF53098">
    <property type="entry name" value="Ribonuclease H-like"/>
    <property type="match status" value="1"/>
</dbReference>
<dbReference type="OrthoDB" id="1376408at2"/>
<dbReference type="Gene3D" id="3.30.420.10">
    <property type="entry name" value="Ribonuclease H-like superfamily/Ribonuclease H"/>
    <property type="match status" value="1"/>
</dbReference>
<dbReference type="GO" id="GO:0015074">
    <property type="term" value="P:DNA integration"/>
    <property type="evidence" value="ECO:0007669"/>
    <property type="project" value="InterPro"/>
</dbReference>
<comment type="caution">
    <text evidence="6">The sequence shown here is derived from an EMBL/GenBank/DDBJ whole genome shotgun (WGS) entry which is preliminary data.</text>
</comment>
<feature type="domain" description="Integrase catalytic" evidence="5">
    <location>
        <begin position="156"/>
        <end position="330"/>
    </location>
</feature>
<dbReference type="InterPro" id="IPR052183">
    <property type="entry name" value="IS_Transposase"/>
</dbReference>
<dbReference type="Pfam" id="PF03811">
    <property type="entry name" value="Zn_ribbon_InsA"/>
    <property type="match status" value="1"/>
</dbReference>
<reference evidence="6 7" key="1">
    <citation type="submission" date="2014-01" db="EMBL/GenBank/DDBJ databases">
        <title>Plasmidome dynamics in the species complex Clostridium novyi sensu lato converts strains of independent lineages into distinctly different pathogens.</title>
        <authorList>
            <person name="Skarin H."/>
            <person name="Segerman B."/>
        </authorList>
    </citation>
    <scope>NUCLEOTIDE SEQUENCE [LARGE SCALE GENOMIC DNA]</scope>
    <source>
        <strain evidence="6 7">4552</strain>
    </source>
</reference>
<evidence type="ECO:0000256" key="1">
    <source>
        <dbReference type="ARBA" id="ARBA00002286"/>
    </source>
</evidence>
<dbReference type="InterPro" id="IPR032874">
    <property type="entry name" value="DDE_dom"/>
</dbReference>
<comment type="function">
    <text evidence="1">Involved in the transposition of the insertion sequence.</text>
</comment>
<keyword evidence="2" id="KW-0815">Transposition</keyword>
<dbReference type="Proteomes" id="UP000030012">
    <property type="component" value="Unassembled WGS sequence"/>
</dbReference>
<dbReference type="AlphaFoldDB" id="A0A0A0I5J4"/>
<gene>
    <name evidence="6" type="ORF">Z968_08675</name>
</gene>
<evidence type="ECO:0000313" key="6">
    <source>
        <dbReference type="EMBL" id="KGM95586.1"/>
    </source>
</evidence>
<evidence type="ECO:0000256" key="4">
    <source>
        <dbReference type="ARBA" id="ARBA00023172"/>
    </source>
</evidence>
<evidence type="ECO:0000313" key="7">
    <source>
        <dbReference type="Proteomes" id="UP000030012"/>
    </source>
</evidence>
<organism evidence="6 7">
    <name type="scientific">Clostridium novyi A str. 4552</name>
    <dbReference type="NCBI Taxonomy" id="1444289"/>
    <lineage>
        <taxon>Bacteria</taxon>
        <taxon>Bacillati</taxon>
        <taxon>Bacillota</taxon>
        <taxon>Clostridia</taxon>
        <taxon>Eubacteriales</taxon>
        <taxon>Clostridiaceae</taxon>
        <taxon>Clostridium</taxon>
    </lineage>
</organism>
<keyword evidence="3" id="KW-0238">DNA-binding</keyword>
<dbReference type="Pfam" id="PF13610">
    <property type="entry name" value="DDE_Tnp_IS240"/>
    <property type="match status" value="1"/>
</dbReference>
<dbReference type="RefSeq" id="WP_039255652.1">
    <property type="nucleotide sequence ID" value="NZ_JENJ01000036.1"/>
</dbReference>
<dbReference type="InterPro" id="IPR001584">
    <property type="entry name" value="Integrase_cat-core"/>
</dbReference>
<sequence length="342" mass="39791">MSKARLKCPRCHSHKLNKFGKDKEGNQKYQCKECKRQFTPWATLKERKLSEYPRCPLCGKATYIHHDYPKYTRYKCGNRKCNHTLVQVKASAISHSSDHLIDGKNNFEGMRYPISVILNALTLYFHNDSSTRRISQYLKITMNIKVSHVTIASWTKKFAPIFKKIYDDIFSSIHLSDSDEWHADETVVFINGKKHYLWLVIDSETRLILSYHLTPSRDSDQAYSVLNSSKKVGIPNSIVSDRLPSYNQAVNTIFPDSKHIKVQSFHDDISNNLIESFNKTFKYWYKRKKGFNSFKSANDLIFMFIFHYNFIRPHSSLNQLSPIEVAGIKLNSIEKSSWLLAA</sequence>
<evidence type="ECO:0000256" key="2">
    <source>
        <dbReference type="ARBA" id="ARBA00022578"/>
    </source>
</evidence>
<dbReference type="PANTHER" id="PTHR35528:SF3">
    <property type="entry name" value="BLL1675 PROTEIN"/>
    <property type="match status" value="1"/>
</dbReference>
<protein>
    <submittedName>
        <fullName evidence="6">Integrase</fullName>
    </submittedName>
</protein>
<accession>A0A0A0I5J4</accession>
<dbReference type="InterPro" id="IPR036397">
    <property type="entry name" value="RNaseH_sf"/>
</dbReference>
<dbReference type="GO" id="GO:0006313">
    <property type="term" value="P:DNA transposition"/>
    <property type="evidence" value="ECO:0007669"/>
    <property type="project" value="InterPro"/>
</dbReference>
<dbReference type="InterPro" id="IPR012337">
    <property type="entry name" value="RNaseH-like_sf"/>
</dbReference>